<organism evidence="1 2">
    <name type="scientific">Pangasianodon gigas</name>
    <name type="common">Mekong giant catfish</name>
    <name type="synonym">Pangasius gigas</name>
    <dbReference type="NCBI Taxonomy" id="30993"/>
    <lineage>
        <taxon>Eukaryota</taxon>
        <taxon>Metazoa</taxon>
        <taxon>Chordata</taxon>
        <taxon>Craniata</taxon>
        <taxon>Vertebrata</taxon>
        <taxon>Euteleostomi</taxon>
        <taxon>Actinopterygii</taxon>
        <taxon>Neopterygii</taxon>
        <taxon>Teleostei</taxon>
        <taxon>Ostariophysi</taxon>
        <taxon>Siluriformes</taxon>
        <taxon>Pangasiidae</taxon>
        <taxon>Pangasianodon</taxon>
    </lineage>
</organism>
<proteinExistence type="predicted"/>
<accession>A0ACC5WYU8</accession>
<dbReference type="EMBL" id="CM040465">
    <property type="protein sequence ID" value="MCI4384117.1"/>
    <property type="molecule type" value="Genomic_DNA"/>
</dbReference>
<evidence type="ECO:0000313" key="1">
    <source>
        <dbReference type="EMBL" id="MCI4384117.1"/>
    </source>
</evidence>
<reference evidence="1 2" key="1">
    <citation type="journal article" date="2022" name="bioRxiv">
        <title>An ancient truncated duplication of the anti-Mullerian hormone receptor type 2 gene is a potential conserved master sex determinant in the Pangasiidae catfish family.</title>
        <authorList>
            <person name="Wen M."/>
            <person name="Pan Q."/>
            <person name="Jouanno E."/>
            <person name="Montfort J."/>
            <person name="Zahm M."/>
            <person name="Cabau C."/>
            <person name="Klopp C."/>
            <person name="Iampietro C."/>
            <person name="Roques C."/>
            <person name="Bouchez O."/>
            <person name="Castinel A."/>
            <person name="Donnadieu C."/>
            <person name="Parrinello H."/>
            <person name="Poncet C."/>
            <person name="Belmonte E."/>
            <person name="Gautier V."/>
            <person name="Avarre J.-C."/>
            <person name="Dugue R."/>
            <person name="Gustiano R."/>
            <person name="Ha T.T.T."/>
            <person name="Campet M."/>
            <person name="Sriphairoj K."/>
            <person name="Ribolli J."/>
            <person name="de Almeida F.L."/>
            <person name="Desvignes T."/>
            <person name="Postlethwait J.H."/>
            <person name="Bucao C.F."/>
            <person name="Robinson-Rechavi M."/>
            <person name="Bobe J."/>
            <person name="Herpin A."/>
            <person name="Guiguen Y."/>
        </authorList>
    </citation>
    <scope>NUCLEOTIDE SEQUENCE [LARGE SCALE GENOMIC DNA]</scope>
    <source>
        <strain evidence="1">YG-Dec2019</strain>
    </source>
</reference>
<dbReference type="Proteomes" id="UP000829447">
    <property type="component" value="Linkage Group LG12"/>
</dbReference>
<protein>
    <submittedName>
        <fullName evidence="1">Uncharacterized protein</fullName>
    </submittedName>
</protein>
<gene>
    <name evidence="1" type="ORF">PGIGA_G00034900</name>
</gene>
<comment type="caution">
    <text evidence="1">The sequence shown here is derived from an EMBL/GenBank/DDBJ whole genome shotgun (WGS) entry which is preliminary data.</text>
</comment>
<sequence>MVSPIKTRRGHDDVRKPATNSQESFSPPPTQTKHSRAQAAESCSCMIEKTSLWTEKSVTSSQRPVCPN</sequence>
<keyword evidence="2" id="KW-1185">Reference proteome</keyword>
<evidence type="ECO:0000313" key="2">
    <source>
        <dbReference type="Proteomes" id="UP000829447"/>
    </source>
</evidence>
<name>A0ACC5WYU8_PANGG</name>